<protein>
    <recommendedName>
        <fullName evidence="4">Ankyrin repeat-containing protein BDA1-like</fullName>
    </recommendedName>
</protein>
<keyword evidence="1" id="KW-0040">ANK repeat</keyword>
<dbReference type="EMBL" id="CAJVSB020000595">
    <property type="protein sequence ID" value="CAH2056843.1"/>
    <property type="molecule type" value="Genomic_DNA"/>
</dbReference>
<accession>A0AAU9S2Q5</accession>
<dbReference type="InterPro" id="IPR036770">
    <property type="entry name" value="Ankyrin_rpt-contain_sf"/>
</dbReference>
<name>A0AAU9S2Q5_THLAR</name>
<dbReference type="PROSITE" id="PS50088">
    <property type="entry name" value="ANK_REPEAT"/>
    <property type="match status" value="1"/>
</dbReference>
<evidence type="ECO:0008006" key="4">
    <source>
        <dbReference type="Google" id="ProtNLM"/>
    </source>
</evidence>
<dbReference type="InterPro" id="IPR002110">
    <property type="entry name" value="Ankyrin_rpt"/>
</dbReference>
<dbReference type="PANTHER" id="PTHR24128:SF24">
    <property type="entry name" value="ANKYRIN REPEAT PROTEIN"/>
    <property type="match status" value="1"/>
</dbReference>
<reference evidence="2 3" key="1">
    <citation type="submission" date="2022-03" db="EMBL/GenBank/DDBJ databases">
        <authorList>
            <person name="Nunn A."/>
            <person name="Chopra R."/>
            <person name="Nunn A."/>
            <person name="Contreras Garrido A."/>
        </authorList>
    </citation>
    <scope>NUCLEOTIDE SEQUENCE [LARGE SCALE GENOMIC DNA]</scope>
</reference>
<dbReference type="Pfam" id="PF12796">
    <property type="entry name" value="Ank_2"/>
    <property type="match status" value="1"/>
</dbReference>
<comment type="caution">
    <text evidence="2">The sequence shown here is derived from an EMBL/GenBank/DDBJ whole genome shotgun (WGS) entry which is preliminary data.</text>
</comment>
<proteinExistence type="predicted"/>
<evidence type="ECO:0000313" key="2">
    <source>
        <dbReference type="EMBL" id="CAH2056843.1"/>
    </source>
</evidence>
<feature type="repeat" description="ANK" evidence="1">
    <location>
        <begin position="90"/>
        <end position="115"/>
    </location>
</feature>
<dbReference type="AlphaFoldDB" id="A0AAU9S2Q5"/>
<dbReference type="SUPFAM" id="SSF48403">
    <property type="entry name" value="Ankyrin repeat"/>
    <property type="match status" value="1"/>
</dbReference>
<dbReference type="PANTHER" id="PTHR24128">
    <property type="entry name" value="HOMEOBOX PROTEIN WARIAI"/>
    <property type="match status" value="1"/>
</dbReference>
<keyword evidence="3" id="KW-1185">Reference proteome</keyword>
<organism evidence="2 3">
    <name type="scientific">Thlaspi arvense</name>
    <name type="common">Field penny-cress</name>
    <dbReference type="NCBI Taxonomy" id="13288"/>
    <lineage>
        <taxon>Eukaryota</taxon>
        <taxon>Viridiplantae</taxon>
        <taxon>Streptophyta</taxon>
        <taxon>Embryophyta</taxon>
        <taxon>Tracheophyta</taxon>
        <taxon>Spermatophyta</taxon>
        <taxon>Magnoliopsida</taxon>
        <taxon>eudicotyledons</taxon>
        <taxon>Gunneridae</taxon>
        <taxon>Pentapetalae</taxon>
        <taxon>rosids</taxon>
        <taxon>malvids</taxon>
        <taxon>Brassicales</taxon>
        <taxon>Brassicaceae</taxon>
        <taxon>Thlaspideae</taxon>
        <taxon>Thlaspi</taxon>
    </lineage>
</organism>
<sequence length="356" mass="39472">MNNCREFLFHQRQRTSAASIDGTPATIRKAEGSHSGEMLVEMRLMALMEQRLKESAEAGDISALYFCRTNLFAIEILRLKPSFGRKLNVDGLTPLDLALQNGHSETVRLLVKFDAGLIRVKGRESYTPLHYVAETDNIDRLAEFLYACPASIKDLTIRDESALHIAVKNSRLRAFKVLLGWLSRTLEIEVLNWRDGDGNTALHIAVATNQVQNKSQELGGINSLDLALRLENNEEVRKILLRVNALVSSPLRKTFNLAEFLTSKERAYSVPQEEFGQLKSTPVYLIIPSPSLNGSFPHPVVNNISVVALRQNQSSNSTAGKVVMHGDDLLVFSLANTNSFHSLNPGAHQCPSLGTL</sequence>
<dbReference type="SMART" id="SM00248">
    <property type="entry name" value="ANK"/>
    <property type="match status" value="4"/>
</dbReference>
<dbReference type="PROSITE" id="PS50297">
    <property type="entry name" value="ANK_REP_REGION"/>
    <property type="match status" value="1"/>
</dbReference>
<dbReference type="Gene3D" id="1.25.40.20">
    <property type="entry name" value="Ankyrin repeat-containing domain"/>
    <property type="match status" value="1"/>
</dbReference>
<evidence type="ECO:0000256" key="1">
    <source>
        <dbReference type="PROSITE-ProRule" id="PRU00023"/>
    </source>
</evidence>
<dbReference type="Proteomes" id="UP000836841">
    <property type="component" value="Unassembled WGS sequence"/>
</dbReference>
<gene>
    <name evidence="2" type="ORF">TAV2_LOCUS12038</name>
</gene>
<evidence type="ECO:0000313" key="3">
    <source>
        <dbReference type="Proteomes" id="UP000836841"/>
    </source>
</evidence>
<dbReference type="Pfam" id="PF00023">
    <property type="entry name" value="Ank"/>
    <property type="match status" value="1"/>
</dbReference>